<evidence type="ECO:0000256" key="6">
    <source>
        <dbReference type="PROSITE-ProRule" id="PRU00125"/>
    </source>
</evidence>
<dbReference type="GO" id="GO:0030018">
    <property type="term" value="C:Z disc"/>
    <property type="evidence" value="ECO:0007669"/>
    <property type="project" value="UniProtKB-ARBA"/>
</dbReference>
<feature type="compositionally biased region" description="Basic and acidic residues" evidence="7">
    <location>
        <begin position="160"/>
        <end position="176"/>
    </location>
</feature>
<feature type="compositionally biased region" description="Polar residues" evidence="7">
    <location>
        <begin position="37"/>
        <end position="46"/>
    </location>
</feature>
<feature type="compositionally biased region" description="Low complexity" evidence="7">
    <location>
        <begin position="342"/>
        <end position="363"/>
    </location>
</feature>
<keyword evidence="2 6" id="KW-0479">Metal-binding</keyword>
<evidence type="ECO:0000259" key="8">
    <source>
        <dbReference type="PROSITE" id="PS50023"/>
    </source>
</evidence>
<organism evidence="9 10">
    <name type="scientific">Ooceraea biroi</name>
    <name type="common">Clonal raider ant</name>
    <name type="synonym">Cerapachys biroi</name>
    <dbReference type="NCBI Taxonomy" id="2015173"/>
    <lineage>
        <taxon>Eukaryota</taxon>
        <taxon>Metazoa</taxon>
        <taxon>Ecdysozoa</taxon>
        <taxon>Arthropoda</taxon>
        <taxon>Hexapoda</taxon>
        <taxon>Insecta</taxon>
        <taxon>Pterygota</taxon>
        <taxon>Neoptera</taxon>
        <taxon>Endopterygota</taxon>
        <taxon>Hymenoptera</taxon>
        <taxon>Apocrita</taxon>
        <taxon>Aculeata</taxon>
        <taxon>Formicoidea</taxon>
        <taxon>Formicidae</taxon>
        <taxon>Dorylinae</taxon>
        <taxon>Ooceraea</taxon>
    </lineage>
</organism>
<dbReference type="FunFam" id="2.10.110.10:FF:000001">
    <property type="entry name" value="Cysteine and glycine-rich protein 1"/>
    <property type="match status" value="1"/>
</dbReference>
<dbReference type="InterPro" id="IPR001781">
    <property type="entry name" value="Znf_LIM"/>
</dbReference>
<keyword evidence="5 6" id="KW-0440">LIM domain</keyword>
<dbReference type="OrthoDB" id="1679758at2759"/>
<feature type="region of interest" description="Disordered" evidence="7">
    <location>
        <begin position="147"/>
        <end position="191"/>
    </location>
</feature>
<evidence type="ECO:0000256" key="7">
    <source>
        <dbReference type="SAM" id="MobiDB-lite"/>
    </source>
</evidence>
<feature type="region of interest" description="Disordered" evidence="7">
    <location>
        <begin position="21"/>
        <end position="51"/>
    </location>
</feature>
<gene>
    <name evidence="9" type="ORF">DMN91_004387</name>
</gene>
<protein>
    <recommendedName>
        <fullName evidence="8">LIM zinc-binding domain-containing protein</fullName>
    </recommendedName>
</protein>
<comment type="caution">
    <text evidence="9">The sequence shown here is derived from an EMBL/GenBank/DDBJ whole genome shotgun (WGS) entry which is preliminary data.</text>
</comment>
<dbReference type="AlphaFoldDB" id="A0A3L8DUR4"/>
<dbReference type="GO" id="GO:0060537">
    <property type="term" value="P:muscle tissue development"/>
    <property type="evidence" value="ECO:0007669"/>
    <property type="project" value="UniProtKB-ARBA"/>
</dbReference>
<dbReference type="SUPFAM" id="SSF57716">
    <property type="entry name" value="Glucocorticoid receptor-like (DNA-binding domain)"/>
    <property type="match status" value="2"/>
</dbReference>
<dbReference type="EMBL" id="QOIP01000004">
    <property type="protein sequence ID" value="RLU24177.1"/>
    <property type="molecule type" value="Genomic_DNA"/>
</dbReference>
<feature type="region of interest" description="Disordered" evidence="7">
    <location>
        <begin position="342"/>
        <end position="366"/>
    </location>
</feature>
<name>A0A3L8DUR4_OOCBI</name>
<reference evidence="9 10" key="1">
    <citation type="journal article" date="2018" name="Genome Res.">
        <title>The genomic architecture and molecular evolution of ant odorant receptors.</title>
        <authorList>
            <person name="McKenzie S.K."/>
            <person name="Kronauer D.J.C."/>
        </authorList>
    </citation>
    <scope>NUCLEOTIDE SEQUENCE [LARGE SCALE GENOMIC DNA]</scope>
    <source>
        <strain evidence="9">Clonal line C1</strain>
    </source>
</reference>
<keyword evidence="3" id="KW-0677">Repeat</keyword>
<evidence type="ECO:0000313" key="10">
    <source>
        <dbReference type="Proteomes" id="UP000279307"/>
    </source>
</evidence>
<evidence type="ECO:0000313" key="9">
    <source>
        <dbReference type="EMBL" id="RLU24177.1"/>
    </source>
</evidence>
<dbReference type="GO" id="GO:0046872">
    <property type="term" value="F:metal ion binding"/>
    <property type="evidence" value="ECO:0007669"/>
    <property type="project" value="UniProtKB-KW"/>
</dbReference>
<dbReference type="GO" id="GO:0007517">
    <property type="term" value="P:muscle organ development"/>
    <property type="evidence" value="ECO:0007669"/>
    <property type="project" value="UniProtKB-KW"/>
</dbReference>
<feature type="region of interest" description="Disordered" evidence="7">
    <location>
        <begin position="89"/>
        <end position="110"/>
    </location>
</feature>
<evidence type="ECO:0000256" key="1">
    <source>
        <dbReference type="ARBA" id="ARBA00022541"/>
    </source>
</evidence>
<dbReference type="Pfam" id="PF00412">
    <property type="entry name" value="LIM"/>
    <property type="match status" value="1"/>
</dbReference>
<keyword evidence="4 6" id="KW-0862">Zinc</keyword>
<evidence type="ECO:0000256" key="2">
    <source>
        <dbReference type="ARBA" id="ARBA00022723"/>
    </source>
</evidence>
<evidence type="ECO:0000256" key="4">
    <source>
        <dbReference type="ARBA" id="ARBA00022833"/>
    </source>
</evidence>
<evidence type="ECO:0000256" key="3">
    <source>
        <dbReference type="ARBA" id="ARBA00022737"/>
    </source>
</evidence>
<dbReference type="Gene3D" id="2.10.110.10">
    <property type="entry name" value="Cysteine Rich Protein"/>
    <property type="match status" value="1"/>
</dbReference>
<dbReference type="Proteomes" id="UP000279307">
    <property type="component" value="Chromosome 4"/>
</dbReference>
<dbReference type="PROSITE" id="PS50023">
    <property type="entry name" value="LIM_DOMAIN_2"/>
    <property type="match status" value="1"/>
</dbReference>
<sequence>MSNPRSQLSTACEDRTKVILSTRESSSSCHESRTIDTSDAASSSGRRCSCPARPLTANRRAPFRRRVSFSDAADDDHCRRATTIVQDDELTSSCRDNDPGESQDNGERETFYDMWQADDSSAGRSDDGYSESTPRFDSYTENHCVSGYISNKNSSKGQRSHSESIDARTVENDGRARGGWAGNKGDVRSAERLAETRARKVDENGTMSNEDLSNLIHKDVDSIGCNDEYRMRGGCGGRCCRAPRESIRRRSSRDQGCCCRGLTPDPNESFGAPGTDARMTCSSCTACTVRCCCRCPRVCKKAVRCCEASSCATGARSCGGGGYCGGGRCGGCGKPGQICTPSSRSCSSPAHSSGGRSPCVSRPRCPPRSPCPTGGCRGCCSRTYDCGRSRSPGCQSIGNGCCINERTKCGTDAGCRLKLPCECLGGGLDCRRCGRKVYQAEMQIVSGVPYHSTCFSCFCCRKPLEPLTYQENCGEIYCKQCYVRNFGPQGYGYGVGAGVLQTPL</sequence>
<accession>A0A3L8DUR4</accession>
<feature type="compositionally biased region" description="Polar residues" evidence="7">
    <location>
        <begin position="147"/>
        <end position="157"/>
    </location>
</feature>
<proteinExistence type="predicted"/>
<keyword evidence="1" id="KW-0517">Myogenesis</keyword>
<feature type="domain" description="LIM zinc-binding" evidence="8">
    <location>
        <begin position="428"/>
        <end position="488"/>
    </location>
</feature>
<dbReference type="SMART" id="SM00132">
    <property type="entry name" value="LIM"/>
    <property type="match status" value="1"/>
</dbReference>
<dbReference type="PROSITE" id="PS00478">
    <property type="entry name" value="LIM_DOMAIN_1"/>
    <property type="match status" value="1"/>
</dbReference>
<evidence type="ECO:0000256" key="5">
    <source>
        <dbReference type="ARBA" id="ARBA00023038"/>
    </source>
</evidence>